<gene>
    <name evidence="2" type="ORF">NBR_LOCUS164</name>
</gene>
<sequence length="93" mass="10388">MQSLLRLEVKEDDLSQQIVVGAIQFAKDYTSLREFERAGDDGEEEEEEDGRMRCHRAAGDASSRFLRQALTDSFSQTASATKNHCNTSSATSR</sequence>
<evidence type="ECO:0000313" key="3">
    <source>
        <dbReference type="Proteomes" id="UP000271162"/>
    </source>
</evidence>
<evidence type="ECO:0000256" key="1">
    <source>
        <dbReference type="SAM" id="MobiDB-lite"/>
    </source>
</evidence>
<feature type="region of interest" description="Disordered" evidence="1">
    <location>
        <begin position="36"/>
        <end position="56"/>
    </location>
</feature>
<feature type="region of interest" description="Disordered" evidence="1">
    <location>
        <begin position="74"/>
        <end position="93"/>
    </location>
</feature>
<name>A0A0N4XCI5_NIPBR</name>
<evidence type="ECO:0000313" key="2">
    <source>
        <dbReference type="EMBL" id="VDL62474.1"/>
    </source>
</evidence>
<keyword evidence="3" id="KW-1185">Reference proteome</keyword>
<accession>A0A0N4XCI5</accession>
<proteinExistence type="predicted"/>
<reference evidence="4" key="1">
    <citation type="submission" date="2017-02" db="UniProtKB">
        <authorList>
            <consortium name="WormBaseParasite"/>
        </authorList>
    </citation>
    <scope>IDENTIFICATION</scope>
</reference>
<dbReference type="WBParaSite" id="NBR_0000016301-mRNA-1">
    <property type="protein sequence ID" value="NBR_0000016301-mRNA-1"/>
    <property type="gene ID" value="NBR_0000016301"/>
</dbReference>
<dbReference type="Proteomes" id="UP000271162">
    <property type="component" value="Unassembled WGS sequence"/>
</dbReference>
<evidence type="ECO:0000313" key="4">
    <source>
        <dbReference type="WBParaSite" id="NBR_0000016301-mRNA-1"/>
    </source>
</evidence>
<reference evidence="2 3" key="2">
    <citation type="submission" date="2018-11" db="EMBL/GenBank/DDBJ databases">
        <authorList>
            <consortium name="Pathogen Informatics"/>
        </authorList>
    </citation>
    <scope>NUCLEOTIDE SEQUENCE [LARGE SCALE GENOMIC DNA]</scope>
</reference>
<protein>
    <submittedName>
        <fullName evidence="2 4">Uncharacterized protein</fullName>
    </submittedName>
</protein>
<dbReference type="AlphaFoldDB" id="A0A0N4XCI5"/>
<dbReference type="EMBL" id="UYSL01000045">
    <property type="protein sequence ID" value="VDL62474.1"/>
    <property type="molecule type" value="Genomic_DNA"/>
</dbReference>
<organism evidence="4">
    <name type="scientific">Nippostrongylus brasiliensis</name>
    <name type="common">Rat hookworm</name>
    <dbReference type="NCBI Taxonomy" id="27835"/>
    <lineage>
        <taxon>Eukaryota</taxon>
        <taxon>Metazoa</taxon>
        <taxon>Ecdysozoa</taxon>
        <taxon>Nematoda</taxon>
        <taxon>Chromadorea</taxon>
        <taxon>Rhabditida</taxon>
        <taxon>Rhabditina</taxon>
        <taxon>Rhabditomorpha</taxon>
        <taxon>Strongyloidea</taxon>
        <taxon>Heligmosomidae</taxon>
        <taxon>Nippostrongylus</taxon>
    </lineage>
</organism>